<gene>
    <name evidence="1" type="ORF">C2S_9304</name>
</gene>
<accession>A0A9Q9UCT9</accession>
<dbReference type="EMBL" id="CABFJX010000371">
    <property type="protein sequence ID" value="VTT73836.1"/>
    <property type="molecule type" value="Genomic_DNA"/>
</dbReference>
<evidence type="ECO:0000313" key="1">
    <source>
        <dbReference type="EMBL" id="VTT73836.1"/>
    </source>
</evidence>
<proteinExistence type="predicted"/>
<organism evidence="1 2">
    <name type="scientific">Fusarium fujikuroi</name>
    <name type="common">Bakanae and foot rot disease fungus</name>
    <name type="synonym">Gibberella fujikuroi</name>
    <dbReference type="NCBI Taxonomy" id="5127"/>
    <lineage>
        <taxon>Eukaryota</taxon>
        <taxon>Fungi</taxon>
        <taxon>Dikarya</taxon>
        <taxon>Ascomycota</taxon>
        <taxon>Pezizomycotina</taxon>
        <taxon>Sordariomycetes</taxon>
        <taxon>Hypocreomycetidae</taxon>
        <taxon>Hypocreales</taxon>
        <taxon>Nectriaceae</taxon>
        <taxon>Fusarium</taxon>
        <taxon>Fusarium fujikuroi species complex</taxon>
    </lineage>
</organism>
<reference evidence="1" key="1">
    <citation type="submission" date="2019-05" db="EMBL/GenBank/DDBJ databases">
        <authorList>
            <person name="Piombo E."/>
        </authorList>
    </citation>
    <scope>NUCLEOTIDE SEQUENCE</scope>
    <source>
        <strain evidence="1">C2S</strain>
    </source>
</reference>
<evidence type="ECO:0000313" key="2">
    <source>
        <dbReference type="Proteomes" id="UP000760494"/>
    </source>
</evidence>
<comment type="caution">
    <text evidence="1">The sequence shown here is derived from an EMBL/GenBank/DDBJ whole genome shotgun (WGS) entry which is preliminary data.</text>
</comment>
<dbReference type="Proteomes" id="UP000760494">
    <property type="component" value="Unassembled WGS sequence"/>
</dbReference>
<protein>
    <submittedName>
        <fullName evidence="1">Uncharacterized protein</fullName>
    </submittedName>
</protein>
<name>A0A9Q9UCT9_FUSFU</name>
<dbReference type="AlphaFoldDB" id="A0A9Q9UCT9"/>
<sequence>MRRGNVICVLLGAEHHISYSRQQLRITYVHGLMDGEAVDGWEKVKWTENHEIQEKLFKLL</sequence>